<evidence type="ECO:0000259" key="1">
    <source>
        <dbReference type="Pfam" id="PF01170"/>
    </source>
</evidence>
<dbReference type="SUPFAM" id="SSF53335">
    <property type="entry name" value="S-adenosyl-L-methionine-dependent methyltransferases"/>
    <property type="match status" value="1"/>
</dbReference>
<organism evidence="2 3">
    <name type="scientific">Kribbella kalugense</name>
    <dbReference type="NCBI Taxonomy" id="2512221"/>
    <lineage>
        <taxon>Bacteria</taxon>
        <taxon>Bacillati</taxon>
        <taxon>Actinomycetota</taxon>
        <taxon>Actinomycetes</taxon>
        <taxon>Propionibacteriales</taxon>
        <taxon>Kribbellaceae</taxon>
        <taxon>Kribbella</taxon>
    </lineage>
</organism>
<keyword evidence="2" id="KW-0489">Methyltransferase</keyword>
<dbReference type="PROSITE" id="PS00092">
    <property type="entry name" value="N6_MTASE"/>
    <property type="match status" value="1"/>
</dbReference>
<dbReference type="InterPro" id="IPR000241">
    <property type="entry name" value="RlmKL-like_Mtase"/>
</dbReference>
<dbReference type="Gene3D" id="3.40.50.150">
    <property type="entry name" value="Vaccinia Virus protein VP39"/>
    <property type="match status" value="1"/>
</dbReference>
<dbReference type="PRINTS" id="PR00507">
    <property type="entry name" value="N12N6MTFRASE"/>
</dbReference>
<dbReference type="GO" id="GO:0030488">
    <property type="term" value="P:tRNA methylation"/>
    <property type="evidence" value="ECO:0007669"/>
    <property type="project" value="TreeGrafter"/>
</dbReference>
<name>A0A4R7ZD34_9ACTN</name>
<keyword evidence="3" id="KW-1185">Reference proteome</keyword>
<dbReference type="EMBL" id="SODF01000004">
    <property type="protein sequence ID" value="TDW14091.1"/>
    <property type="molecule type" value="Genomic_DNA"/>
</dbReference>
<dbReference type="PANTHER" id="PTHR14911">
    <property type="entry name" value="THUMP DOMAIN-CONTAINING"/>
    <property type="match status" value="1"/>
</dbReference>
<proteinExistence type="predicted"/>
<dbReference type="PANTHER" id="PTHR14911:SF13">
    <property type="entry name" value="TRNA (GUANINE(6)-N2)-METHYLTRANSFERASE THUMP3"/>
    <property type="match status" value="1"/>
</dbReference>
<accession>A0A4R7ZD34</accession>
<evidence type="ECO:0000313" key="2">
    <source>
        <dbReference type="EMBL" id="TDW14091.1"/>
    </source>
</evidence>
<dbReference type="Gene3D" id="3.30.2130.30">
    <property type="match status" value="1"/>
</dbReference>
<dbReference type="Proteomes" id="UP000295447">
    <property type="component" value="Unassembled WGS sequence"/>
</dbReference>
<sequence length="332" mass="35652">MPSGLVLVRTVSGLEQLTAEEVVAAGHRVVDVSKRQLVVELASVDSGTPRLADDLFVVHGAVTDPGRTKDALAAAVRALDVPPAESGAFAVTASFVGARNYNRFDIEDLVGAQLGGRYHSRRHGVSPPAERSEWRVVLDGKTMWLGLRPYAVPLHRRPWRTRTVRGSLHPPVAAAMARLAGIASGHTVLDPFCGAGTLLLEAHALEPQATYVGSDRDPAALAAARENTASAAGIRENAAGAAGVRWRRGDAARLSTNADRIITNPPWDVRLSIGDLTPYIRQWHRALDGRLVAILNPQQAAQLDRGWRVLARYDLAVAGQHPRIVVAEPSRP</sequence>
<evidence type="ECO:0000313" key="3">
    <source>
        <dbReference type="Proteomes" id="UP000295447"/>
    </source>
</evidence>
<dbReference type="Pfam" id="PF01170">
    <property type="entry name" value="UPF0020"/>
    <property type="match status" value="1"/>
</dbReference>
<keyword evidence="2" id="KW-0808">Transferase</keyword>
<dbReference type="GO" id="GO:0003676">
    <property type="term" value="F:nucleic acid binding"/>
    <property type="evidence" value="ECO:0007669"/>
    <property type="project" value="InterPro"/>
</dbReference>
<dbReference type="CDD" id="cd02440">
    <property type="entry name" value="AdoMet_MTases"/>
    <property type="match status" value="1"/>
</dbReference>
<gene>
    <name evidence="2" type="ORF">EV650_7673</name>
</gene>
<dbReference type="AlphaFoldDB" id="A0A4R7ZD34"/>
<dbReference type="InterPro" id="IPR029063">
    <property type="entry name" value="SAM-dependent_MTases_sf"/>
</dbReference>
<reference evidence="2 3" key="1">
    <citation type="submission" date="2019-03" db="EMBL/GenBank/DDBJ databases">
        <title>Genomic Encyclopedia of Type Strains, Phase III (KMG-III): the genomes of soil and plant-associated and newly described type strains.</title>
        <authorList>
            <person name="Whitman W."/>
        </authorList>
    </citation>
    <scope>NUCLEOTIDE SEQUENCE [LARGE SCALE GENOMIC DNA]</scope>
    <source>
        <strain evidence="2 3">VKM Ac-2570</strain>
    </source>
</reference>
<dbReference type="OrthoDB" id="1637728at2"/>
<dbReference type="GO" id="GO:0016423">
    <property type="term" value="F:tRNA (guanine) methyltransferase activity"/>
    <property type="evidence" value="ECO:0007669"/>
    <property type="project" value="TreeGrafter"/>
</dbReference>
<feature type="domain" description="Ribosomal RNA large subunit methyltransferase K/L-like methyltransferase" evidence="1">
    <location>
        <begin position="157"/>
        <end position="272"/>
    </location>
</feature>
<dbReference type="InterPro" id="IPR002052">
    <property type="entry name" value="DNA_methylase_N6_adenine_CS"/>
</dbReference>
<protein>
    <submittedName>
        <fullName evidence="2">23S rRNA G2445 N2-methylase RlmL</fullName>
    </submittedName>
</protein>
<comment type="caution">
    <text evidence="2">The sequence shown here is derived from an EMBL/GenBank/DDBJ whole genome shotgun (WGS) entry which is preliminary data.</text>
</comment>